<dbReference type="SUPFAM" id="SSF109604">
    <property type="entry name" value="HD-domain/PDEase-like"/>
    <property type="match status" value="1"/>
</dbReference>
<comment type="caution">
    <text evidence="2">The sequence shown here is derived from an EMBL/GenBank/DDBJ whole genome shotgun (WGS) entry which is preliminary data.</text>
</comment>
<dbReference type="EMBL" id="JAKJXP020000003">
    <property type="protein sequence ID" value="KAK7757226.1"/>
    <property type="molecule type" value="Genomic_DNA"/>
</dbReference>
<dbReference type="Gene3D" id="1.10.3210.10">
    <property type="entry name" value="Hypothetical protein af1432"/>
    <property type="match status" value="1"/>
</dbReference>
<protein>
    <recommendedName>
        <fullName evidence="1">HD domain-containing protein</fullName>
    </recommendedName>
</protein>
<name>A0AAN9V0F7_9PEZI</name>
<dbReference type="PANTHER" id="PTHR35569:SF1">
    <property type="entry name" value="CYANAMIDE HYDRATASE DDI2-RELATED"/>
    <property type="match status" value="1"/>
</dbReference>
<evidence type="ECO:0000259" key="1">
    <source>
        <dbReference type="PROSITE" id="PS51831"/>
    </source>
</evidence>
<accession>A0AAN9V0F7</accession>
<dbReference type="PANTHER" id="PTHR35569">
    <property type="entry name" value="CYANAMIDE HYDRATASE DDI2-RELATED"/>
    <property type="match status" value="1"/>
</dbReference>
<dbReference type="CDD" id="cd00077">
    <property type="entry name" value="HDc"/>
    <property type="match status" value="1"/>
</dbReference>
<dbReference type="InterPro" id="IPR006674">
    <property type="entry name" value="HD_domain"/>
</dbReference>
<organism evidence="2 3">
    <name type="scientific">Diatrype stigma</name>
    <dbReference type="NCBI Taxonomy" id="117547"/>
    <lineage>
        <taxon>Eukaryota</taxon>
        <taxon>Fungi</taxon>
        <taxon>Dikarya</taxon>
        <taxon>Ascomycota</taxon>
        <taxon>Pezizomycotina</taxon>
        <taxon>Sordariomycetes</taxon>
        <taxon>Xylariomycetidae</taxon>
        <taxon>Xylariales</taxon>
        <taxon>Diatrypaceae</taxon>
        <taxon>Diatrype</taxon>
    </lineage>
</organism>
<proteinExistence type="predicted"/>
<gene>
    <name evidence="2" type="ORF">SLS62_000775</name>
</gene>
<dbReference type="Pfam" id="PF01966">
    <property type="entry name" value="HD"/>
    <property type="match status" value="1"/>
</dbReference>
<sequence>MTPSTTPAASAEDIAKHGWTAVPVDANAILKGRPYVHKPRPRLVSDMPFPSDDPVVARIQAYAKEHLILQTYHHSMRVYYWGYAILQDQFPEHADQVSLSTWALACLLHDIGTTSANLQGTLLSFEWFGAILALRLLTPGTPAAQAEAVAEAIIRHQDLGTVGRITLLGQVLQLATVYDNLGANPGLIDAGTTLPDVNRAWPRAGWSGCFPATVREEIGLKPWAHTTHLGEEAFPEGVESNALMRPFDGWRL</sequence>
<dbReference type="NCBIfam" id="TIGR03401">
    <property type="entry name" value="cyanamide_fam"/>
    <property type="match status" value="1"/>
</dbReference>
<dbReference type="InterPro" id="IPR003607">
    <property type="entry name" value="HD/PDEase_dom"/>
</dbReference>
<evidence type="ECO:0000313" key="2">
    <source>
        <dbReference type="EMBL" id="KAK7757226.1"/>
    </source>
</evidence>
<dbReference type="PROSITE" id="PS51831">
    <property type="entry name" value="HD"/>
    <property type="match status" value="1"/>
</dbReference>
<dbReference type="SMART" id="SM00471">
    <property type="entry name" value="HDc"/>
    <property type="match status" value="1"/>
</dbReference>
<reference evidence="2 3" key="1">
    <citation type="submission" date="2024-02" db="EMBL/GenBank/DDBJ databases">
        <title>De novo assembly and annotation of 12 fungi associated with fruit tree decline syndrome in Ontario, Canada.</title>
        <authorList>
            <person name="Sulman M."/>
            <person name="Ellouze W."/>
            <person name="Ilyukhin E."/>
        </authorList>
    </citation>
    <scope>NUCLEOTIDE SEQUENCE [LARGE SCALE GENOMIC DNA]</scope>
    <source>
        <strain evidence="2 3">M11/M66-122</strain>
    </source>
</reference>
<feature type="domain" description="HD" evidence="1">
    <location>
        <begin position="71"/>
        <end position="181"/>
    </location>
</feature>
<dbReference type="InterPro" id="IPR017771">
    <property type="entry name" value="Cyanamide_hydratase_HD"/>
</dbReference>
<dbReference type="Proteomes" id="UP001320420">
    <property type="component" value="Unassembled WGS sequence"/>
</dbReference>
<evidence type="ECO:0000313" key="3">
    <source>
        <dbReference type="Proteomes" id="UP001320420"/>
    </source>
</evidence>
<keyword evidence="3" id="KW-1185">Reference proteome</keyword>
<dbReference type="AlphaFoldDB" id="A0AAN9V0F7"/>